<dbReference type="Proteomes" id="UP000054928">
    <property type="component" value="Unassembled WGS sequence"/>
</dbReference>
<proteinExistence type="predicted"/>
<keyword evidence="3" id="KW-1185">Reference proteome</keyword>
<dbReference type="RefSeq" id="XP_024576965.1">
    <property type="nucleotide sequence ID" value="XM_024726272.1"/>
</dbReference>
<protein>
    <submittedName>
        <fullName evidence="2">Uncharacterized protein</fullName>
    </submittedName>
</protein>
<dbReference type="AlphaFoldDB" id="A0A0P1AHG1"/>
<sequence>MSPVSIDVELEKPSGEDPATLPTSSLSKHPQVSMSSNADPRRVDAKSSADHNRAARLLACAMHRTAVPFSFLLTRSGQRFLFYAFVISFAGARQNWWESLVDA</sequence>
<feature type="compositionally biased region" description="Basic and acidic residues" evidence="1">
    <location>
        <begin position="39"/>
        <end position="49"/>
    </location>
</feature>
<evidence type="ECO:0000256" key="1">
    <source>
        <dbReference type="SAM" id="MobiDB-lite"/>
    </source>
</evidence>
<accession>A0A0P1AHG1</accession>
<evidence type="ECO:0000313" key="3">
    <source>
        <dbReference type="Proteomes" id="UP000054928"/>
    </source>
</evidence>
<name>A0A0P1AHG1_PLAHL</name>
<dbReference type="GeneID" id="36405838"/>
<organism evidence="2 3">
    <name type="scientific">Plasmopara halstedii</name>
    <name type="common">Downy mildew of sunflower</name>
    <dbReference type="NCBI Taxonomy" id="4781"/>
    <lineage>
        <taxon>Eukaryota</taxon>
        <taxon>Sar</taxon>
        <taxon>Stramenopiles</taxon>
        <taxon>Oomycota</taxon>
        <taxon>Peronosporomycetes</taxon>
        <taxon>Peronosporales</taxon>
        <taxon>Peronosporaceae</taxon>
        <taxon>Plasmopara</taxon>
    </lineage>
</organism>
<dbReference type="EMBL" id="CCYD01000523">
    <property type="protein sequence ID" value="CEG40596.1"/>
    <property type="molecule type" value="Genomic_DNA"/>
</dbReference>
<reference evidence="3" key="1">
    <citation type="submission" date="2014-09" db="EMBL/GenBank/DDBJ databases">
        <authorList>
            <person name="Sharma Rahul"/>
            <person name="Thines Marco"/>
        </authorList>
    </citation>
    <scope>NUCLEOTIDE SEQUENCE [LARGE SCALE GENOMIC DNA]</scope>
</reference>
<feature type="compositionally biased region" description="Polar residues" evidence="1">
    <location>
        <begin position="21"/>
        <end position="38"/>
    </location>
</feature>
<feature type="region of interest" description="Disordered" evidence="1">
    <location>
        <begin position="1"/>
        <end position="49"/>
    </location>
</feature>
<evidence type="ECO:0000313" key="2">
    <source>
        <dbReference type="EMBL" id="CEG40596.1"/>
    </source>
</evidence>